<organism evidence="2 3">
    <name type="scientific">Cupriavidus necator</name>
    <name type="common">Alcaligenes eutrophus</name>
    <name type="synonym">Ralstonia eutropha</name>
    <dbReference type="NCBI Taxonomy" id="106590"/>
    <lineage>
        <taxon>Bacteria</taxon>
        <taxon>Pseudomonadati</taxon>
        <taxon>Pseudomonadota</taxon>
        <taxon>Betaproteobacteria</taxon>
        <taxon>Burkholderiales</taxon>
        <taxon>Burkholderiaceae</taxon>
        <taxon>Cupriavidus</taxon>
    </lineage>
</organism>
<dbReference type="Proteomes" id="UP000253501">
    <property type="component" value="Unassembled WGS sequence"/>
</dbReference>
<evidence type="ECO:0000313" key="3">
    <source>
        <dbReference type="Proteomes" id="UP000253501"/>
    </source>
</evidence>
<comment type="caution">
    <text evidence="2">The sequence shown here is derived from an EMBL/GenBank/DDBJ whole genome shotgun (WGS) entry which is preliminary data.</text>
</comment>
<reference evidence="2 3" key="1">
    <citation type="submission" date="2018-04" db="EMBL/GenBank/DDBJ databases">
        <title>Cupriavidus necator CR12 genome sequencing and assembly.</title>
        <authorList>
            <person name="Ben Fekih I."/>
            <person name="Mazhar H.S."/>
            <person name="Bello S.K."/>
            <person name="Rensing C."/>
        </authorList>
    </citation>
    <scope>NUCLEOTIDE SEQUENCE [LARGE SCALE GENOMIC DNA]</scope>
    <source>
        <strain evidence="2 3">CR12</strain>
    </source>
</reference>
<dbReference type="InterPro" id="IPR037401">
    <property type="entry name" value="SnoaL-like"/>
</dbReference>
<proteinExistence type="predicted"/>
<gene>
    <name evidence="2" type="ORF">DDK22_31485</name>
</gene>
<evidence type="ECO:0000313" key="2">
    <source>
        <dbReference type="EMBL" id="RCJ04543.1"/>
    </source>
</evidence>
<dbReference type="Gene3D" id="3.10.450.50">
    <property type="match status" value="1"/>
</dbReference>
<name>A0A367PAI3_CUPNE</name>
<sequence length="185" mass="21099">MLVASIERRLARLEAMEAIRALKARYAALADAKYTPGYERQGDEEMRRVAWQQALCFTEDATWEAGDGFGNALTGREQLHEWFQRSPWCFAVHYYGSPEFDIDGTEAHARWRLWQLALRKDTREAVLLAATTEESYRRESDEAWRCSRMRFVGLHLTPLGHGPDPLVATLAALDVRRPSPTGETG</sequence>
<dbReference type="SUPFAM" id="SSF54427">
    <property type="entry name" value="NTF2-like"/>
    <property type="match status" value="1"/>
</dbReference>
<dbReference type="RefSeq" id="WP_114135333.1">
    <property type="nucleotide sequence ID" value="NZ_CP068434.1"/>
</dbReference>
<dbReference type="AlphaFoldDB" id="A0A367PAI3"/>
<dbReference type="Pfam" id="PF13577">
    <property type="entry name" value="SnoaL_4"/>
    <property type="match status" value="1"/>
</dbReference>
<protein>
    <submittedName>
        <fullName evidence="2">Nuclear transport factor 2 family protein</fullName>
    </submittedName>
</protein>
<dbReference type="InterPro" id="IPR032710">
    <property type="entry name" value="NTF2-like_dom_sf"/>
</dbReference>
<feature type="domain" description="SnoaL-like" evidence="1">
    <location>
        <begin position="54"/>
        <end position="150"/>
    </location>
</feature>
<accession>A0A367PAI3</accession>
<evidence type="ECO:0000259" key="1">
    <source>
        <dbReference type="Pfam" id="PF13577"/>
    </source>
</evidence>
<dbReference type="EMBL" id="QDHA01000097">
    <property type="protein sequence ID" value="RCJ04543.1"/>
    <property type="molecule type" value="Genomic_DNA"/>
</dbReference>